<keyword evidence="1" id="KW-0378">Hydrolase</keyword>
<sequence>MGWLMKRGDILYADLSPTVGSEINKRRPVLVVSNDASNRAASTVTVLPITSNVLRIYPFEVALSSADSGLPRDSKVQAQQIRTIAKERLSGPVLGRLSSERMRDVDAAMRLHLAL</sequence>
<dbReference type="PANTHER" id="PTHR33988">
    <property type="entry name" value="ENDORIBONUCLEASE MAZF-RELATED"/>
    <property type="match status" value="1"/>
</dbReference>
<dbReference type="Gene3D" id="2.30.30.110">
    <property type="match status" value="1"/>
</dbReference>
<dbReference type="InterPro" id="IPR011067">
    <property type="entry name" value="Plasmid_toxin/cell-grow_inhib"/>
</dbReference>
<dbReference type="EC" id="3.1.-.-" evidence="1"/>
<keyword evidence="1" id="KW-0540">Nuclease</keyword>
<dbReference type="GO" id="GO:0004521">
    <property type="term" value="F:RNA endonuclease activity"/>
    <property type="evidence" value="ECO:0007669"/>
    <property type="project" value="TreeGrafter"/>
</dbReference>
<dbReference type="Proteomes" id="UP000295717">
    <property type="component" value="Unassembled WGS sequence"/>
</dbReference>
<gene>
    <name evidence="2" type="ORF">EDC35_107179</name>
</gene>
<dbReference type="GO" id="GO:0006402">
    <property type="term" value="P:mRNA catabolic process"/>
    <property type="evidence" value="ECO:0007669"/>
    <property type="project" value="TreeGrafter"/>
</dbReference>
<evidence type="ECO:0000313" key="3">
    <source>
        <dbReference type="Proteomes" id="UP000295717"/>
    </source>
</evidence>
<name>A0A4R3MWK1_9GAMM</name>
<dbReference type="AlphaFoldDB" id="A0A4R3MWK1"/>
<dbReference type="GO" id="GO:0003677">
    <property type="term" value="F:DNA binding"/>
    <property type="evidence" value="ECO:0007669"/>
    <property type="project" value="InterPro"/>
</dbReference>
<evidence type="ECO:0000313" key="2">
    <source>
        <dbReference type="EMBL" id="TCT19851.1"/>
    </source>
</evidence>
<dbReference type="GO" id="GO:0016075">
    <property type="term" value="P:rRNA catabolic process"/>
    <property type="evidence" value="ECO:0007669"/>
    <property type="project" value="TreeGrafter"/>
</dbReference>
<dbReference type="SUPFAM" id="SSF50118">
    <property type="entry name" value="Cell growth inhibitor/plasmid maintenance toxic component"/>
    <property type="match status" value="1"/>
</dbReference>
<reference evidence="2 3" key="1">
    <citation type="submission" date="2019-03" db="EMBL/GenBank/DDBJ databases">
        <title>Genomic Encyclopedia of Type Strains, Phase IV (KMG-IV): sequencing the most valuable type-strain genomes for metagenomic binning, comparative biology and taxonomic classification.</title>
        <authorList>
            <person name="Goeker M."/>
        </authorList>
    </citation>
    <scope>NUCLEOTIDE SEQUENCE [LARGE SCALE GENOMIC DNA]</scope>
    <source>
        <strain evidence="2 3">DSM 13587</strain>
    </source>
</reference>
<dbReference type="PIRSF" id="PIRSF033490">
    <property type="entry name" value="MazF"/>
    <property type="match status" value="1"/>
</dbReference>
<keyword evidence="1" id="KW-0255">Endonuclease</keyword>
<dbReference type="Pfam" id="PF02452">
    <property type="entry name" value="PemK_toxin"/>
    <property type="match status" value="1"/>
</dbReference>
<comment type="caution">
    <text evidence="2">The sequence shown here is derived from an EMBL/GenBank/DDBJ whole genome shotgun (WGS) entry which is preliminary data.</text>
</comment>
<dbReference type="EMBL" id="SMAO01000007">
    <property type="protein sequence ID" value="TCT19851.1"/>
    <property type="molecule type" value="Genomic_DNA"/>
</dbReference>
<proteinExistence type="inferred from homology"/>
<protein>
    <recommendedName>
        <fullName evidence="1">mRNA interferase</fullName>
        <ecNumber evidence="1">3.1.-.-</ecNumber>
    </recommendedName>
</protein>
<keyword evidence="3" id="KW-1185">Reference proteome</keyword>
<dbReference type="InterPro" id="IPR003477">
    <property type="entry name" value="PemK-like"/>
</dbReference>
<dbReference type="PANTHER" id="PTHR33988:SF1">
    <property type="entry name" value="ENDORIBONUCLEASE MAZF7-RELATED"/>
    <property type="match status" value="1"/>
</dbReference>
<comment type="function">
    <text evidence="1">Toxic component of a type II toxin-antitoxin (TA) system.</text>
</comment>
<accession>A0A4R3MWK1</accession>
<organism evidence="2 3">
    <name type="scientific">Thiobaca trueperi</name>
    <dbReference type="NCBI Taxonomy" id="127458"/>
    <lineage>
        <taxon>Bacteria</taxon>
        <taxon>Pseudomonadati</taxon>
        <taxon>Pseudomonadota</taxon>
        <taxon>Gammaproteobacteria</taxon>
        <taxon>Chromatiales</taxon>
        <taxon>Chromatiaceae</taxon>
        <taxon>Thiobaca</taxon>
    </lineage>
</organism>
<dbReference type="GO" id="GO:0016787">
    <property type="term" value="F:hydrolase activity"/>
    <property type="evidence" value="ECO:0007669"/>
    <property type="project" value="UniProtKB-KW"/>
</dbReference>
<evidence type="ECO:0000256" key="1">
    <source>
        <dbReference type="PIRNR" id="PIRNR033490"/>
    </source>
</evidence>
<comment type="similarity">
    <text evidence="1">Belongs to the PemK/MazF family.</text>
</comment>